<keyword evidence="1" id="KW-0812">Transmembrane</keyword>
<protein>
    <submittedName>
        <fullName evidence="2">Uncharacterized protein</fullName>
    </submittedName>
</protein>
<feature type="transmembrane region" description="Helical" evidence="1">
    <location>
        <begin position="12"/>
        <end position="34"/>
    </location>
</feature>
<keyword evidence="1" id="KW-1133">Transmembrane helix</keyword>
<keyword evidence="1" id="KW-0472">Membrane</keyword>
<keyword evidence="3" id="KW-1185">Reference proteome</keyword>
<reference evidence="2 3" key="1">
    <citation type="journal article" date="2010" name="Stand. Genomic Sci.">
        <title>Complete genome sequence of Spirosoma linguale type strain (1).</title>
        <authorList>
            <person name="Lail K."/>
            <person name="Sikorski J."/>
            <person name="Saunders E."/>
            <person name="Lapidus A."/>
            <person name="Glavina Del Rio T."/>
            <person name="Copeland A."/>
            <person name="Tice H."/>
            <person name="Cheng J.-F."/>
            <person name="Lucas S."/>
            <person name="Nolan M."/>
            <person name="Bruce D."/>
            <person name="Goodwin L."/>
            <person name="Pitluck S."/>
            <person name="Ivanova N."/>
            <person name="Mavromatis K."/>
            <person name="Ovchinnikova G."/>
            <person name="Pati A."/>
            <person name="Chen A."/>
            <person name="Palaniappan K."/>
            <person name="Land M."/>
            <person name="Hauser L."/>
            <person name="Chang Y.-J."/>
            <person name="Jeffries C.D."/>
            <person name="Chain P."/>
            <person name="Brettin T."/>
            <person name="Detter J.C."/>
            <person name="Schuetze A."/>
            <person name="Rohde M."/>
            <person name="Tindall B.J."/>
            <person name="Goeker M."/>
            <person name="Bristow J."/>
            <person name="Eisen J.A."/>
            <person name="Markowitz V."/>
            <person name="Hugenholtz P."/>
            <person name="Kyrpides N.C."/>
            <person name="Klenk H.-P."/>
            <person name="Chen F."/>
        </authorList>
    </citation>
    <scope>NUCLEOTIDE SEQUENCE [LARGE SCALE GENOMIC DNA]</scope>
    <source>
        <strain evidence="3">ATCC 33905 / DSM 74 / LMG 10896 / Claus 1</strain>
    </source>
</reference>
<dbReference type="HOGENOM" id="CLU_1642665_0_0_10"/>
<gene>
    <name evidence="2" type="ordered locus">Slin_5583</name>
</gene>
<dbReference type="EMBL" id="CP001769">
    <property type="protein sequence ID" value="ADB41548.1"/>
    <property type="molecule type" value="Genomic_DNA"/>
</dbReference>
<evidence type="ECO:0000313" key="3">
    <source>
        <dbReference type="Proteomes" id="UP000002028"/>
    </source>
</evidence>
<name>D2QRW6_SPILD</name>
<dbReference type="eggNOG" id="ENOG5033RCA">
    <property type="taxonomic scope" value="Bacteria"/>
</dbReference>
<organism evidence="2 3">
    <name type="scientific">Spirosoma linguale (strain ATCC 33905 / DSM 74 / LMG 10896 / Claus 1)</name>
    <dbReference type="NCBI Taxonomy" id="504472"/>
    <lineage>
        <taxon>Bacteria</taxon>
        <taxon>Pseudomonadati</taxon>
        <taxon>Bacteroidota</taxon>
        <taxon>Cytophagia</taxon>
        <taxon>Cytophagales</taxon>
        <taxon>Cytophagaceae</taxon>
        <taxon>Spirosoma</taxon>
    </lineage>
</organism>
<sequence>MTNSSPTHFRRLFGFLALLTIVYAGVEIYFAVNIWSVKNLIHFIPFALIVLYYKFGLLYDPINFDTQFFYPKNSHKKIPLSSIQTIKLTSLKNQFNYPYWRVIYLSDQLSLVRVLPPSLDDSFASFIDAVKKANPSVDTDIYEFKVYYGFLPGTFWKTNKN</sequence>
<feature type="transmembrane region" description="Helical" evidence="1">
    <location>
        <begin position="40"/>
        <end position="59"/>
    </location>
</feature>
<evidence type="ECO:0000256" key="1">
    <source>
        <dbReference type="SAM" id="Phobius"/>
    </source>
</evidence>
<evidence type="ECO:0000313" key="2">
    <source>
        <dbReference type="EMBL" id="ADB41548.1"/>
    </source>
</evidence>
<dbReference type="AlphaFoldDB" id="D2QRW6"/>
<dbReference type="Proteomes" id="UP000002028">
    <property type="component" value="Chromosome"/>
</dbReference>
<proteinExistence type="predicted"/>
<accession>D2QRW6</accession>
<dbReference type="KEGG" id="sli:Slin_5583"/>